<evidence type="ECO:0000256" key="2">
    <source>
        <dbReference type="ARBA" id="ARBA00022803"/>
    </source>
</evidence>
<dbReference type="Pfam" id="PF07719">
    <property type="entry name" value="TPR_2"/>
    <property type="match status" value="1"/>
</dbReference>
<evidence type="ECO:0000256" key="3">
    <source>
        <dbReference type="PROSITE-ProRule" id="PRU00339"/>
    </source>
</evidence>
<sequence length="565" mass="61903">MRNRSPMPATLRSFIGAAALATATALAAPSLQARTAAADAPVVQALEPLLAAEFAIQSGRLDDAARWYLEAARAADDIELAERATRIALLARDDARAAEALELWREQGGEGTRLLAAEATLAVRAGETRAARRHLVALLASPDNGWREALAVLAGGAGDPEQAAQLLEDLVDSGRMPGELQAWLAFGGLAQRLQQPGLAERLVDEIVRRFPGEPRVALLRASQLREADRDDEAREVLQSLAARASGDADLRLAIAYEYDALGDLTAAADILGRGPQDDQSYALRASLLARAEDKSALVELYGELRRGAARPDPQRRLLLGQMAEFLERHEEALEWYAGVPGGPQRWPARLRSANVLHELGRGAEAFDRLHELQADAAAPESARRDAYLLEASLHEEDGAAEAEMDTYARGLAEFPDELEILYARALSWERRDDIARAEADLRRILVIEPESVAALNALGYTLADRTDRYQEALELINRARAAEPDNAAIIDSYGWVLYRLGRAEEALVELRRAFALQKDAEIGAHLGEVLWVLGQREEARRYFEQAREIDPDNRALKRALEKTGA</sequence>
<protein>
    <submittedName>
        <fullName evidence="5">Membrane protein</fullName>
    </submittedName>
</protein>
<dbReference type="SUPFAM" id="SSF48452">
    <property type="entry name" value="TPR-like"/>
    <property type="match status" value="2"/>
</dbReference>
<feature type="signal peptide" evidence="4">
    <location>
        <begin position="1"/>
        <end position="27"/>
    </location>
</feature>
<dbReference type="Gene3D" id="1.25.40.10">
    <property type="entry name" value="Tetratricopeptide repeat domain"/>
    <property type="match status" value="2"/>
</dbReference>
<feature type="repeat" description="TPR" evidence="3">
    <location>
        <begin position="520"/>
        <end position="553"/>
    </location>
</feature>
<evidence type="ECO:0000256" key="1">
    <source>
        <dbReference type="ARBA" id="ARBA00022737"/>
    </source>
</evidence>
<gene>
    <name evidence="5" type="ORF">N799_02985</name>
</gene>
<dbReference type="InterPro" id="IPR011990">
    <property type="entry name" value="TPR-like_helical_dom_sf"/>
</dbReference>
<evidence type="ECO:0000313" key="5">
    <source>
        <dbReference type="EMBL" id="KGM56689.1"/>
    </source>
</evidence>
<organism evidence="5 6">
    <name type="scientific">Lysobacter arseniciresistens ZS79</name>
    <dbReference type="NCBI Taxonomy" id="913325"/>
    <lineage>
        <taxon>Bacteria</taxon>
        <taxon>Pseudomonadati</taxon>
        <taxon>Pseudomonadota</taxon>
        <taxon>Gammaproteobacteria</taxon>
        <taxon>Lysobacterales</taxon>
        <taxon>Lysobacteraceae</taxon>
        <taxon>Novilysobacter</taxon>
    </lineage>
</organism>
<keyword evidence="4" id="KW-0732">Signal</keyword>
<dbReference type="SMART" id="SM00028">
    <property type="entry name" value="TPR"/>
    <property type="match status" value="3"/>
</dbReference>
<reference evidence="5 6" key="1">
    <citation type="journal article" date="2015" name="Stand. Genomic Sci.">
        <title>Genomic information of the arsenic-resistant bacterium Lysobacter arseniciresistens type strain ZS79(T) and comparison of Lysobacter draft genomes.</title>
        <authorList>
            <person name="Liu L."/>
            <person name="Zhang S."/>
            <person name="Luo M."/>
            <person name="Wang G."/>
        </authorList>
    </citation>
    <scope>NUCLEOTIDE SEQUENCE [LARGE SCALE GENOMIC DNA]</scope>
    <source>
        <strain evidence="5 6">ZS79</strain>
    </source>
</reference>
<dbReference type="EMBL" id="AVPT01000010">
    <property type="protein sequence ID" value="KGM56689.1"/>
    <property type="molecule type" value="Genomic_DNA"/>
</dbReference>
<dbReference type="InterPro" id="IPR013105">
    <property type="entry name" value="TPR_2"/>
</dbReference>
<dbReference type="PANTHER" id="PTHR45586">
    <property type="entry name" value="TPR REPEAT-CONTAINING PROTEIN PA4667"/>
    <property type="match status" value="1"/>
</dbReference>
<dbReference type="PROSITE" id="PS50005">
    <property type="entry name" value="TPR"/>
    <property type="match status" value="1"/>
</dbReference>
<keyword evidence="1" id="KW-0677">Repeat</keyword>
<dbReference type="InterPro" id="IPR006311">
    <property type="entry name" value="TAT_signal"/>
</dbReference>
<dbReference type="eggNOG" id="COG0457">
    <property type="taxonomic scope" value="Bacteria"/>
</dbReference>
<keyword evidence="2 3" id="KW-0802">TPR repeat</keyword>
<dbReference type="PANTHER" id="PTHR45586:SF14">
    <property type="entry name" value="TETRATRICOPEPTIDE TPR_2 REPEAT PROTEIN"/>
    <property type="match status" value="1"/>
</dbReference>
<comment type="caution">
    <text evidence="5">The sequence shown here is derived from an EMBL/GenBank/DDBJ whole genome shotgun (WGS) entry which is preliminary data.</text>
</comment>
<name>A0A0A0F1L7_9GAMM</name>
<dbReference type="PROSITE" id="PS51318">
    <property type="entry name" value="TAT"/>
    <property type="match status" value="1"/>
</dbReference>
<proteinExistence type="predicted"/>
<evidence type="ECO:0000256" key="4">
    <source>
        <dbReference type="SAM" id="SignalP"/>
    </source>
</evidence>
<dbReference type="STRING" id="913325.N799_02985"/>
<dbReference type="Proteomes" id="UP000029989">
    <property type="component" value="Unassembled WGS sequence"/>
</dbReference>
<accession>A0A0A0F1L7</accession>
<evidence type="ECO:0000313" key="6">
    <source>
        <dbReference type="Proteomes" id="UP000029989"/>
    </source>
</evidence>
<dbReference type="InterPro" id="IPR051012">
    <property type="entry name" value="CellSynth/LPSAsmb/PSIAsmb"/>
</dbReference>
<dbReference type="InterPro" id="IPR019734">
    <property type="entry name" value="TPR_rpt"/>
</dbReference>
<feature type="chain" id="PRO_5001962752" evidence="4">
    <location>
        <begin position="28"/>
        <end position="565"/>
    </location>
</feature>
<keyword evidence="6" id="KW-1185">Reference proteome</keyword>
<dbReference type="AlphaFoldDB" id="A0A0A0F1L7"/>